<dbReference type="Pfam" id="PF00856">
    <property type="entry name" value="SET"/>
    <property type="match status" value="1"/>
</dbReference>
<evidence type="ECO:0000259" key="1">
    <source>
        <dbReference type="PROSITE" id="PS50280"/>
    </source>
</evidence>
<keyword evidence="3" id="KW-1185">Reference proteome</keyword>
<dbReference type="AlphaFoldDB" id="A0ABD3NG55"/>
<dbReference type="Gene3D" id="2.170.270.10">
    <property type="entry name" value="SET domain"/>
    <property type="match status" value="2"/>
</dbReference>
<reference evidence="2 3" key="1">
    <citation type="submission" date="2024-10" db="EMBL/GenBank/DDBJ databases">
        <title>Updated reference genomes for cyclostephanoid diatoms.</title>
        <authorList>
            <person name="Roberts W.R."/>
            <person name="Alverson A.J."/>
        </authorList>
    </citation>
    <scope>NUCLEOTIDE SEQUENCE [LARGE SCALE GENOMIC DNA]</scope>
    <source>
        <strain evidence="2 3">AJA010-31</strain>
    </source>
</reference>
<dbReference type="EMBL" id="JALLPJ020001230">
    <property type="protein sequence ID" value="KAL3773526.1"/>
    <property type="molecule type" value="Genomic_DNA"/>
</dbReference>
<dbReference type="InterPro" id="IPR046341">
    <property type="entry name" value="SET_dom_sf"/>
</dbReference>
<protein>
    <recommendedName>
        <fullName evidence="1">SET domain-containing protein</fullName>
    </recommendedName>
</protein>
<dbReference type="InterPro" id="IPR001214">
    <property type="entry name" value="SET_dom"/>
</dbReference>
<dbReference type="SUPFAM" id="SSF82199">
    <property type="entry name" value="SET domain"/>
    <property type="match status" value="2"/>
</dbReference>
<dbReference type="PROSITE" id="PS50280">
    <property type="entry name" value="SET"/>
    <property type="match status" value="2"/>
</dbReference>
<evidence type="ECO:0000313" key="2">
    <source>
        <dbReference type="EMBL" id="KAL3773526.1"/>
    </source>
</evidence>
<name>A0ABD3NG55_9STRA</name>
<feature type="domain" description="SET" evidence="1">
    <location>
        <begin position="284"/>
        <end position="463"/>
    </location>
</feature>
<gene>
    <name evidence="2" type="ORF">ACHAWO_000522</name>
</gene>
<organism evidence="2 3">
    <name type="scientific">Cyclotella atomus</name>
    <dbReference type="NCBI Taxonomy" id="382360"/>
    <lineage>
        <taxon>Eukaryota</taxon>
        <taxon>Sar</taxon>
        <taxon>Stramenopiles</taxon>
        <taxon>Ochrophyta</taxon>
        <taxon>Bacillariophyta</taxon>
        <taxon>Coscinodiscophyceae</taxon>
        <taxon>Thalassiosirophycidae</taxon>
        <taxon>Stephanodiscales</taxon>
        <taxon>Stephanodiscaceae</taxon>
        <taxon>Cyclotella</taxon>
    </lineage>
</organism>
<dbReference type="Proteomes" id="UP001530400">
    <property type="component" value="Unassembled WGS sequence"/>
</dbReference>
<sequence>MLFRTNVAKATAALAPILCSRASADDNNLNRCKLYLAKSTIPNAGLGVFTGVDLSFNDTIGYGDPAIPIVDLDFHNAGSASNEDYHWLLDEYNWKAIAAGYYMDLEAEKTSAHIPGFGATPNCHMRLKNIAESVNTYDTAGITRGDAGIGAFTGYHNRTTRALKDIRAGQELYVDYGPAWFLSRESYMGLVPLAKNYPVATKFLEQFRSNDALKSLMFTMEMGKPMLEFWDLIINFPYKSRSQSALPKNLTAAIKAAKEGIYESELWQSTRSLEELERSGKCLDNIRYAKSSIPSAGRGAFAARFIPGKLMYVILAVYSVGYFNSQLCCFVKEGGLVAPAPLLHVPDRGILKMFADKVDPRTGEEYRDISKPAGQQLLLNYCFGHGSSSMLLCPYGHETAYINHDSRSPNTKIIWSTDAMYHNATLLEQPVEYFDNIWSSVVGFDYIALRDIKEGEEITIDYGSEWEEAWNEHVQNWVPPEGHKQFVPPQDLNADKSSPLRTFAEDKTMYSDHIDLYCLFSSESILDGKDEWDEDELDANDHKVHRILERRMVHEEGEPEYYVYDLELLVPIEDESEKMAVYAVKNVPREAISFYYKQYHSDMFVKGAFRHEMMIPNHMFPRAWRNID</sequence>
<proteinExistence type="predicted"/>
<comment type="caution">
    <text evidence="2">The sequence shown here is derived from an EMBL/GenBank/DDBJ whole genome shotgun (WGS) entry which is preliminary data.</text>
</comment>
<accession>A0ABD3NG55</accession>
<feature type="domain" description="SET" evidence="1">
    <location>
        <begin position="32"/>
        <end position="177"/>
    </location>
</feature>
<evidence type="ECO:0000313" key="3">
    <source>
        <dbReference type="Proteomes" id="UP001530400"/>
    </source>
</evidence>